<keyword evidence="3 5" id="KW-0472">Membrane</keyword>
<reference evidence="8 9" key="1">
    <citation type="journal article" date="2018" name="Sci. Rep.">
        <title>A novel species of the marine cyanobacterium Acaryochloris with a unique pigment content and lifestyle.</title>
        <authorList>
            <person name="Partensky F."/>
            <person name="Six C."/>
            <person name="Ratin M."/>
            <person name="Garczarek L."/>
            <person name="Vaulot D."/>
            <person name="Probert I."/>
            <person name="Calteau A."/>
            <person name="Gourvil P."/>
            <person name="Marie D."/>
            <person name="Grebert T."/>
            <person name="Bouchier C."/>
            <person name="Le Panse S."/>
            <person name="Gachenot M."/>
            <person name="Rodriguez F."/>
            <person name="Garrido J.L."/>
        </authorList>
    </citation>
    <scope>NUCLEOTIDE SEQUENCE [LARGE SCALE GENOMIC DNA]</scope>
    <source>
        <strain evidence="8 9">RCC1774</strain>
    </source>
</reference>
<dbReference type="GO" id="GO:0005886">
    <property type="term" value="C:plasma membrane"/>
    <property type="evidence" value="ECO:0007669"/>
    <property type="project" value="TreeGrafter"/>
</dbReference>
<keyword evidence="5" id="KW-1133">Transmembrane helix</keyword>
<accession>A0A2W1JPB1</accession>
<comment type="caution">
    <text evidence="8">The sequence shown here is derived from an EMBL/GenBank/DDBJ whole genome shotgun (WGS) entry which is preliminary data.</text>
</comment>
<dbReference type="InterPro" id="IPR036138">
    <property type="entry name" value="PBP_dimer_sf"/>
</dbReference>
<dbReference type="SUPFAM" id="SSF56601">
    <property type="entry name" value="beta-lactamase/transpeptidase-like"/>
    <property type="match status" value="1"/>
</dbReference>
<dbReference type="InterPro" id="IPR001460">
    <property type="entry name" value="PCN-bd_Tpept"/>
</dbReference>
<dbReference type="SUPFAM" id="SSF56519">
    <property type="entry name" value="Penicillin binding protein dimerisation domain"/>
    <property type="match status" value="1"/>
</dbReference>
<dbReference type="Gene3D" id="3.90.1310.10">
    <property type="entry name" value="Penicillin-binding protein 2a (Domain 2)"/>
    <property type="match status" value="1"/>
</dbReference>
<dbReference type="Pfam" id="PF03717">
    <property type="entry name" value="PBP_dimer"/>
    <property type="match status" value="1"/>
</dbReference>
<feature type="domain" description="Penicillin-binding protein transpeptidase" evidence="6">
    <location>
        <begin position="266"/>
        <end position="576"/>
    </location>
</feature>
<dbReference type="Gene3D" id="3.30.450.330">
    <property type="match status" value="1"/>
</dbReference>
<dbReference type="Pfam" id="PF00905">
    <property type="entry name" value="Transpeptidase"/>
    <property type="match status" value="1"/>
</dbReference>
<evidence type="ECO:0000256" key="2">
    <source>
        <dbReference type="ARBA" id="ARBA00007171"/>
    </source>
</evidence>
<gene>
    <name evidence="8" type="primary">spoVD</name>
    <name evidence="8" type="ORF">C1752_03318</name>
</gene>
<dbReference type="GO" id="GO:0008658">
    <property type="term" value="F:penicillin binding"/>
    <property type="evidence" value="ECO:0007669"/>
    <property type="project" value="InterPro"/>
</dbReference>
<dbReference type="GO" id="GO:0071555">
    <property type="term" value="P:cell wall organization"/>
    <property type="evidence" value="ECO:0007669"/>
    <property type="project" value="TreeGrafter"/>
</dbReference>
<dbReference type="PANTHER" id="PTHR30627:SF1">
    <property type="entry name" value="PEPTIDOGLYCAN D,D-TRANSPEPTIDASE FTSI"/>
    <property type="match status" value="1"/>
</dbReference>
<evidence type="ECO:0000313" key="9">
    <source>
        <dbReference type="Proteomes" id="UP000248857"/>
    </source>
</evidence>
<evidence type="ECO:0000259" key="6">
    <source>
        <dbReference type="Pfam" id="PF00905"/>
    </source>
</evidence>
<dbReference type="PANTHER" id="PTHR30627">
    <property type="entry name" value="PEPTIDOGLYCAN D,D-TRANSPEPTIDASE"/>
    <property type="match status" value="1"/>
</dbReference>
<name>A0A2W1JPB1_9CYAN</name>
<evidence type="ECO:0000313" key="8">
    <source>
        <dbReference type="EMBL" id="PZD72722.1"/>
    </source>
</evidence>
<dbReference type="InterPro" id="IPR050515">
    <property type="entry name" value="Beta-lactam/transpept"/>
</dbReference>
<comment type="similarity">
    <text evidence="2">Belongs to the transpeptidase family.</text>
</comment>
<keyword evidence="9" id="KW-1185">Reference proteome</keyword>
<dbReference type="RefSeq" id="WP_110986759.1">
    <property type="nucleotide sequence ID" value="NZ_CAWNWM010000008.1"/>
</dbReference>
<evidence type="ECO:0000256" key="5">
    <source>
        <dbReference type="SAM" id="Phobius"/>
    </source>
</evidence>
<sequence length="612" mass="66811">MRASSAQIRSRRQAINSRIQSEQPRPPQRHQARLLCVWTVLVLSILGLAARLVYLQVDQGPRLKAKAKAQQMTKLPAHISRHPIVDRNGTVLAKDEPVFRLFAHPFLFKKSGAEIAKALSPIVNRSPADLQQSFKEQKSGISIARGLTEEQATQVRKLWLDGVELTSGWQRIYPQQNLVSNLVGYVNADGQGQAGVEYSQQPLLLAKPPEEIVSHSAAQSFLPDYFPAQPLSSRDRTLQLTVDLRLQRAARAALKKQLTKFRARRGTVIVMDVQDGSLRALASEPSFDPARFYEEKDSSLFKNWAVSDLYEPGSTFKPINVAIALDAEAIKPTDRVQDADQISIGGWPIGNYDGRGRGVLSVTQVLENSSNVGMVRIMERVQRSTYYESLKKMGIGEITGTDLAFETPGQFKRKQQFVDYAIEPATTSFGQGFSVTPIQLAQLHGAIANGGKLVTPHLTAGLEDNSGKIVKNLDLIQPRRIFSEETADQVRNMMGSVVANGTGKSARIPGYRLGGKTGTAQKASGGRYRNSKVTSFVSLFPLEKPQYVVLAVIDEPTAANAFGSTTAAPAVKAVIEAIIAIDGIPPSHPQEVKSPTAPPDKEASETVPPPVD</sequence>
<evidence type="ECO:0000259" key="7">
    <source>
        <dbReference type="Pfam" id="PF03717"/>
    </source>
</evidence>
<comment type="subcellular location">
    <subcellularLocation>
        <location evidence="1">Membrane</location>
    </subcellularLocation>
</comment>
<feature type="region of interest" description="Disordered" evidence="4">
    <location>
        <begin position="585"/>
        <end position="612"/>
    </location>
</feature>
<dbReference type="OrthoDB" id="9770103at2"/>
<dbReference type="Proteomes" id="UP000248857">
    <property type="component" value="Unassembled WGS sequence"/>
</dbReference>
<dbReference type="InterPro" id="IPR005311">
    <property type="entry name" value="PBP_dimer"/>
</dbReference>
<evidence type="ECO:0000256" key="1">
    <source>
        <dbReference type="ARBA" id="ARBA00004370"/>
    </source>
</evidence>
<dbReference type="Gene3D" id="3.40.710.10">
    <property type="entry name" value="DD-peptidase/beta-lactamase superfamily"/>
    <property type="match status" value="1"/>
</dbReference>
<organism evidence="8 9">
    <name type="scientific">Acaryochloris thomasi RCC1774</name>
    <dbReference type="NCBI Taxonomy" id="1764569"/>
    <lineage>
        <taxon>Bacteria</taxon>
        <taxon>Bacillati</taxon>
        <taxon>Cyanobacteriota</taxon>
        <taxon>Cyanophyceae</taxon>
        <taxon>Acaryochloridales</taxon>
        <taxon>Acaryochloridaceae</taxon>
        <taxon>Acaryochloris</taxon>
        <taxon>Acaryochloris thomasi</taxon>
    </lineage>
</organism>
<evidence type="ECO:0000256" key="4">
    <source>
        <dbReference type="SAM" id="MobiDB-lite"/>
    </source>
</evidence>
<evidence type="ECO:0000256" key="3">
    <source>
        <dbReference type="ARBA" id="ARBA00023136"/>
    </source>
</evidence>
<dbReference type="InterPro" id="IPR012338">
    <property type="entry name" value="Beta-lactam/transpept-like"/>
</dbReference>
<dbReference type="AlphaFoldDB" id="A0A2W1JPB1"/>
<keyword evidence="5" id="KW-0812">Transmembrane</keyword>
<feature type="domain" description="Penicillin-binding protein dimerisation" evidence="7">
    <location>
        <begin position="81"/>
        <end position="189"/>
    </location>
</feature>
<proteinExistence type="inferred from homology"/>
<protein>
    <submittedName>
        <fullName evidence="8">Stage V sporulation protein D</fullName>
    </submittedName>
</protein>
<feature type="transmembrane region" description="Helical" evidence="5">
    <location>
        <begin position="34"/>
        <end position="54"/>
    </location>
</feature>
<dbReference type="EMBL" id="PQWO01000008">
    <property type="protein sequence ID" value="PZD72722.1"/>
    <property type="molecule type" value="Genomic_DNA"/>
</dbReference>
<feature type="region of interest" description="Disordered" evidence="4">
    <location>
        <begin position="1"/>
        <end position="26"/>
    </location>
</feature>